<gene>
    <name evidence="2" type="ORF">EZE20_01080</name>
</gene>
<organism evidence="2 3">
    <name type="scientific">Arundinibacter roseus</name>
    <dbReference type="NCBI Taxonomy" id="2070510"/>
    <lineage>
        <taxon>Bacteria</taxon>
        <taxon>Pseudomonadati</taxon>
        <taxon>Bacteroidota</taxon>
        <taxon>Cytophagia</taxon>
        <taxon>Cytophagales</taxon>
        <taxon>Spirosomataceae</taxon>
        <taxon>Arundinibacter</taxon>
    </lineage>
</organism>
<accession>A0A4R4KPY9</accession>
<comment type="caution">
    <text evidence="2">The sequence shown here is derived from an EMBL/GenBank/DDBJ whole genome shotgun (WGS) entry which is preliminary data.</text>
</comment>
<sequence length="251" mass="29150">MSSLPVPSVAVLIPIYQNHFSEVEKAALKQCFRTLDTYPIYFVKPQSLDIKILLSEFPMARTQAFADDYFTGTDSYNKLMISPGFYQQFDAFDYLLICQPDAYVFRDELPYWCAQGYDYLGAPTLHQEEFDALPAHQHQDFARALATHRLVFNGGLSLRRVKGILRYLRIYNTLFPAWIGNEDMLFSREATRLRLLKPFIKLPSWEVALRFSFEKSPAASFELTQHSLPFGCHAYERYAPDFWHPFIPSLS</sequence>
<dbReference type="AlphaFoldDB" id="A0A4R4KPY9"/>
<proteinExistence type="predicted"/>
<feature type="domain" description="DUF5672" evidence="1">
    <location>
        <begin position="61"/>
        <end position="233"/>
    </location>
</feature>
<protein>
    <recommendedName>
        <fullName evidence="1">DUF5672 domain-containing protein</fullName>
    </recommendedName>
</protein>
<dbReference type="Pfam" id="PF18922">
    <property type="entry name" value="DUF5672"/>
    <property type="match status" value="1"/>
</dbReference>
<evidence type="ECO:0000259" key="1">
    <source>
        <dbReference type="Pfam" id="PF18922"/>
    </source>
</evidence>
<dbReference type="EMBL" id="SMJU01000001">
    <property type="protein sequence ID" value="TDB68962.1"/>
    <property type="molecule type" value="Genomic_DNA"/>
</dbReference>
<name>A0A4R4KPY9_9BACT</name>
<reference evidence="2 3" key="1">
    <citation type="submission" date="2019-02" db="EMBL/GenBank/DDBJ databases">
        <title>Arundinibacter roseus gen. nov., sp. nov., a new member of the family Cytophagaceae.</title>
        <authorList>
            <person name="Szuroczki S."/>
            <person name="Khayer B."/>
            <person name="Sproer C."/>
            <person name="Toumi M."/>
            <person name="Szabo A."/>
            <person name="Felfoldi T."/>
            <person name="Schumann P."/>
            <person name="Toth E."/>
        </authorList>
    </citation>
    <scope>NUCLEOTIDE SEQUENCE [LARGE SCALE GENOMIC DNA]</scope>
    <source>
        <strain evidence="2 3">DMA-k-7a</strain>
    </source>
</reference>
<dbReference type="OrthoDB" id="7391526at2"/>
<dbReference type="InterPro" id="IPR043729">
    <property type="entry name" value="DUF5672"/>
</dbReference>
<dbReference type="Proteomes" id="UP000295706">
    <property type="component" value="Unassembled WGS sequence"/>
</dbReference>
<keyword evidence="3" id="KW-1185">Reference proteome</keyword>
<evidence type="ECO:0000313" key="2">
    <source>
        <dbReference type="EMBL" id="TDB68962.1"/>
    </source>
</evidence>
<evidence type="ECO:0000313" key="3">
    <source>
        <dbReference type="Proteomes" id="UP000295706"/>
    </source>
</evidence>
<dbReference type="RefSeq" id="WP_132113582.1">
    <property type="nucleotide sequence ID" value="NZ_SMJU01000001.1"/>
</dbReference>